<organism evidence="9 10">
    <name type="scientific">Sinocyclocheilus anshuiensis</name>
    <dbReference type="NCBI Taxonomy" id="1608454"/>
    <lineage>
        <taxon>Eukaryota</taxon>
        <taxon>Metazoa</taxon>
        <taxon>Chordata</taxon>
        <taxon>Craniata</taxon>
        <taxon>Vertebrata</taxon>
        <taxon>Euteleostomi</taxon>
        <taxon>Actinopterygii</taxon>
        <taxon>Neopterygii</taxon>
        <taxon>Teleostei</taxon>
        <taxon>Ostariophysi</taxon>
        <taxon>Cypriniformes</taxon>
        <taxon>Cyprinidae</taxon>
        <taxon>Cyprininae</taxon>
        <taxon>Sinocyclocheilus</taxon>
    </lineage>
</organism>
<dbReference type="AlphaFoldDB" id="A0A671QVZ3"/>
<reference evidence="9" key="1">
    <citation type="submission" date="2025-08" db="UniProtKB">
        <authorList>
            <consortium name="Ensembl"/>
        </authorList>
    </citation>
    <scope>IDENTIFICATION</scope>
</reference>
<keyword evidence="10" id="KW-1185">Reference proteome</keyword>
<reference evidence="9" key="2">
    <citation type="submission" date="2025-09" db="UniProtKB">
        <authorList>
            <consortium name="Ensembl"/>
        </authorList>
    </citation>
    <scope>IDENTIFICATION</scope>
</reference>
<sequence length="278" mass="31363">MNRKITESAMQTSVRAVQSIHKSKIFFCQCFSCHHQMKKICKILSQFLQTQVGGRVVMTEFGPEDWLDKFHITRDIFLLLHAKLKPQLEQVYIEQSGQTITLERCIAMALMRLSTSTEYCFLSELFGVPIPAVCQCVREVCEAIILLLKPLYMQLPADHELEEQVEQFHTLWGFPHCIGVIDSLHIPVKSPSTDTQDCWNPRGWHSVVLQGVVNAKGSFWDVCSGFTGSTDDTTILQSSELWTMAEEGGFCSQPPKELLGQPLGFLLLGDAGCFRPGY</sequence>
<protein>
    <submittedName>
        <fullName evidence="9">Si:ch211-133l5.8</fullName>
    </submittedName>
</protein>
<keyword evidence="6" id="KW-0378">Hydrolase</keyword>
<dbReference type="PANTHER" id="PTHR22930:SF236">
    <property type="entry name" value="PROTEIN ALP1-LIKE-RELATED"/>
    <property type="match status" value="1"/>
</dbReference>
<dbReference type="Ensembl" id="ENSSANT00000079667.1">
    <property type="protein sequence ID" value="ENSSANP00000074930.1"/>
    <property type="gene ID" value="ENSSANG00000037352.1"/>
</dbReference>
<comment type="similarity">
    <text evidence="3">Belongs to the HARBI1 family.</text>
</comment>
<dbReference type="PANTHER" id="PTHR22930">
    <property type="match status" value="1"/>
</dbReference>
<dbReference type="GO" id="GO:0005634">
    <property type="term" value="C:nucleus"/>
    <property type="evidence" value="ECO:0007669"/>
    <property type="project" value="UniProtKB-SubCell"/>
</dbReference>
<proteinExistence type="inferred from homology"/>
<evidence type="ECO:0000256" key="6">
    <source>
        <dbReference type="ARBA" id="ARBA00022801"/>
    </source>
</evidence>
<accession>A0A671QVZ3</accession>
<comment type="cofactor">
    <cofactor evidence="1">
        <name>a divalent metal cation</name>
        <dbReference type="ChEBI" id="CHEBI:60240"/>
    </cofactor>
</comment>
<dbReference type="InterPro" id="IPR027806">
    <property type="entry name" value="HARBI1_dom"/>
</dbReference>
<dbReference type="GO" id="GO:0046872">
    <property type="term" value="F:metal ion binding"/>
    <property type="evidence" value="ECO:0007669"/>
    <property type="project" value="UniProtKB-KW"/>
</dbReference>
<dbReference type="Pfam" id="PF13359">
    <property type="entry name" value="DDE_Tnp_4"/>
    <property type="match status" value="1"/>
</dbReference>
<keyword evidence="4" id="KW-0540">Nuclease</keyword>
<evidence type="ECO:0000256" key="3">
    <source>
        <dbReference type="ARBA" id="ARBA00006958"/>
    </source>
</evidence>
<evidence type="ECO:0000256" key="4">
    <source>
        <dbReference type="ARBA" id="ARBA00022722"/>
    </source>
</evidence>
<evidence type="ECO:0000313" key="10">
    <source>
        <dbReference type="Proteomes" id="UP000472260"/>
    </source>
</evidence>
<evidence type="ECO:0000256" key="2">
    <source>
        <dbReference type="ARBA" id="ARBA00004123"/>
    </source>
</evidence>
<evidence type="ECO:0000313" key="9">
    <source>
        <dbReference type="Ensembl" id="ENSSANP00000074930.1"/>
    </source>
</evidence>
<evidence type="ECO:0000256" key="7">
    <source>
        <dbReference type="ARBA" id="ARBA00023242"/>
    </source>
</evidence>
<keyword evidence="5" id="KW-0479">Metal-binding</keyword>
<evidence type="ECO:0000256" key="1">
    <source>
        <dbReference type="ARBA" id="ARBA00001968"/>
    </source>
</evidence>
<evidence type="ECO:0000259" key="8">
    <source>
        <dbReference type="Pfam" id="PF13359"/>
    </source>
</evidence>
<evidence type="ECO:0000256" key="5">
    <source>
        <dbReference type="ARBA" id="ARBA00022723"/>
    </source>
</evidence>
<keyword evidence="7" id="KW-0539">Nucleus</keyword>
<name>A0A671QVZ3_9TELE</name>
<dbReference type="Proteomes" id="UP000472260">
    <property type="component" value="Unassembled WGS sequence"/>
</dbReference>
<dbReference type="GO" id="GO:0004518">
    <property type="term" value="F:nuclease activity"/>
    <property type="evidence" value="ECO:0007669"/>
    <property type="project" value="UniProtKB-KW"/>
</dbReference>
<dbReference type="InterPro" id="IPR045249">
    <property type="entry name" value="HARBI1-like"/>
</dbReference>
<comment type="subcellular location">
    <subcellularLocation>
        <location evidence="2">Nucleus</location>
    </subcellularLocation>
</comment>
<dbReference type="GO" id="GO:0016787">
    <property type="term" value="F:hydrolase activity"/>
    <property type="evidence" value="ECO:0007669"/>
    <property type="project" value="UniProtKB-KW"/>
</dbReference>
<feature type="domain" description="DDE Tnp4" evidence="8">
    <location>
        <begin position="181"/>
        <end position="246"/>
    </location>
</feature>